<dbReference type="AlphaFoldDB" id="A0A6C0HYQ9"/>
<protein>
    <recommendedName>
        <fullName evidence="2">Glycosyltransferase</fullName>
    </recommendedName>
</protein>
<sequence>MYIAIPTYNRSDILERKTLTTLLDGGIDPSQIYIFVANEAEKKKYEDVIPSTKYHRIIVGEKGIARQRIFIRNYFKEGEYVVSIDDDIEGLFRLSGDKLTPLKQVKTFFEHALEELRKEKKYMWGIYPVRNGFFMKKKSFKGLSFIIGALHGFIVRHDKTLNPSTKSEGKEDYEQSILYYLKDGGVLRFNDIAIKTKFLAKGGLGEDRFERNRLSANYLKKKYPDLVTIFHRANGMSEIRLHTRKKY</sequence>
<proteinExistence type="predicted"/>
<organism evidence="1">
    <name type="scientific">viral metagenome</name>
    <dbReference type="NCBI Taxonomy" id="1070528"/>
    <lineage>
        <taxon>unclassified sequences</taxon>
        <taxon>metagenomes</taxon>
        <taxon>organismal metagenomes</taxon>
    </lineage>
</organism>
<evidence type="ECO:0000313" key="1">
    <source>
        <dbReference type="EMBL" id="QHT85530.1"/>
    </source>
</evidence>
<evidence type="ECO:0008006" key="2">
    <source>
        <dbReference type="Google" id="ProtNLM"/>
    </source>
</evidence>
<name>A0A6C0HYQ9_9ZZZZ</name>
<reference evidence="1" key="1">
    <citation type="journal article" date="2020" name="Nature">
        <title>Giant virus diversity and host interactions through global metagenomics.</title>
        <authorList>
            <person name="Schulz F."/>
            <person name="Roux S."/>
            <person name="Paez-Espino D."/>
            <person name="Jungbluth S."/>
            <person name="Walsh D.A."/>
            <person name="Denef V.J."/>
            <person name="McMahon K.D."/>
            <person name="Konstantinidis K.T."/>
            <person name="Eloe-Fadrosh E.A."/>
            <person name="Kyrpides N.C."/>
            <person name="Woyke T."/>
        </authorList>
    </citation>
    <scope>NUCLEOTIDE SEQUENCE</scope>
    <source>
        <strain evidence="1">GVMAG-M-3300023184-17</strain>
    </source>
</reference>
<accession>A0A6C0HYQ9</accession>
<dbReference type="EMBL" id="MN740042">
    <property type="protein sequence ID" value="QHT85530.1"/>
    <property type="molecule type" value="Genomic_DNA"/>
</dbReference>